<proteinExistence type="inferred from homology"/>
<evidence type="ECO:0000313" key="5">
    <source>
        <dbReference type="Proteomes" id="UP000315439"/>
    </source>
</evidence>
<dbReference type="Gene3D" id="2.60.120.200">
    <property type="match status" value="1"/>
</dbReference>
<dbReference type="PROSITE" id="PS51257">
    <property type="entry name" value="PROKAR_LIPOPROTEIN"/>
    <property type="match status" value="1"/>
</dbReference>
<protein>
    <submittedName>
        <fullName evidence="4">Glycoside hydrolase family 16 protein</fullName>
    </submittedName>
</protein>
<gene>
    <name evidence="4" type="ORF">FLL46_12795</name>
</gene>
<dbReference type="InterPro" id="IPR000757">
    <property type="entry name" value="Beta-glucanase-like"/>
</dbReference>
<dbReference type="EMBL" id="VIKS01000008">
    <property type="protein sequence ID" value="TQV87321.1"/>
    <property type="molecule type" value="Genomic_DNA"/>
</dbReference>
<keyword evidence="5" id="KW-1185">Reference proteome</keyword>
<dbReference type="OrthoDB" id="3404894at2"/>
<sequence>MRKNSILRACFPVTVLLMASCNSNPKFMQMEPKSSDIFFDDLSYTNLQSFYHNNWKIRTQPGHPGMEGATWSTEGVSFHQVDENEKNTFLRMTSITDGSGENTRHTQICHARKYREGTYAARVYFRDEPTFGPDGDEVIQTFYTISPLKSPMHPDYSEADFEYLGNGGWEEGKAPAIWSVSWETFQLEPWTKVNEYTRTEGSLSGWHTLVLTVADDKLSYYVDGKPIGKHSEKVYPEVAMSINFNLWFMIKSEEEAEGRPYDSTELRQYQQDIDWVFHQSNVALTTKEVEKRVAQFRQNNINFIDEVKEHTPPLPSPCGL</sequence>
<feature type="chain" id="PRO_5022099914" evidence="2">
    <location>
        <begin position="20"/>
        <end position="320"/>
    </location>
</feature>
<keyword evidence="4" id="KW-0378">Hydrolase</keyword>
<dbReference type="RefSeq" id="WP_142893944.1">
    <property type="nucleotide sequence ID" value="NZ_ML660164.1"/>
</dbReference>
<evidence type="ECO:0000313" key="4">
    <source>
        <dbReference type="EMBL" id="TQV87321.1"/>
    </source>
</evidence>
<organism evidence="4 5">
    <name type="scientific">Aliikangiella coralliicola</name>
    <dbReference type="NCBI Taxonomy" id="2592383"/>
    <lineage>
        <taxon>Bacteria</taxon>
        <taxon>Pseudomonadati</taxon>
        <taxon>Pseudomonadota</taxon>
        <taxon>Gammaproteobacteria</taxon>
        <taxon>Oceanospirillales</taxon>
        <taxon>Pleioneaceae</taxon>
        <taxon>Aliikangiella</taxon>
    </lineage>
</organism>
<dbReference type="PROSITE" id="PS51762">
    <property type="entry name" value="GH16_2"/>
    <property type="match status" value="1"/>
</dbReference>
<name>A0A545UCY7_9GAMM</name>
<reference evidence="4 5" key="1">
    <citation type="submission" date="2019-07" db="EMBL/GenBank/DDBJ databases">
        <title>Draft genome for Aliikangiella sp. M105.</title>
        <authorList>
            <person name="Wang G."/>
        </authorList>
    </citation>
    <scope>NUCLEOTIDE SEQUENCE [LARGE SCALE GENOMIC DNA]</scope>
    <source>
        <strain evidence="4 5">M105</strain>
    </source>
</reference>
<dbReference type="GO" id="GO:0005975">
    <property type="term" value="P:carbohydrate metabolic process"/>
    <property type="evidence" value="ECO:0007669"/>
    <property type="project" value="InterPro"/>
</dbReference>
<dbReference type="AlphaFoldDB" id="A0A545UCY7"/>
<evidence type="ECO:0000259" key="3">
    <source>
        <dbReference type="PROSITE" id="PS51762"/>
    </source>
</evidence>
<dbReference type="Pfam" id="PF00722">
    <property type="entry name" value="Glyco_hydro_16"/>
    <property type="match status" value="1"/>
</dbReference>
<dbReference type="SUPFAM" id="SSF49899">
    <property type="entry name" value="Concanavalin A-like lectins/glucanases"/>
    <property type="match status" value="1"/>
</dbReference>
<comment type="caution">
    <text evidence="4">The sequence shown here is derived from an EMBL/GenBank/DDBJ whole genome shotgun (WGS) entry which is preliminary data.</text>
</comment>
<accession>A0A545UCY7</accession>
<dbReference type="CDD" id="cd00413">
    <property type="entry name" value="Glyco_hydrolase_16"/>
    <property type="match status" value="1"/>
</dbReference>
<keyword evidence="2" id="KW-0732">Signal</keyword>
<evidence type="ECO:0000256" key="1">
    <source>
        <dbReference type="ARBA" id="ARBA00006865"/>
    </source>
</evidence>
<dbReference type="GO" id="GO:0004553">
    <property type="term" value="F:hydrolase activity, hydrolyzing O-glycosyl compounds"/>
    <property type="evidence" value="ECO:0007669"/>
    <property type="project" value="InterPro"/>
</dbReference>
<dbReference type="Proteomes" id="UP000315439">
    <property type="component" value="Unassembled WGS sequence"/>
</dbReference>
<comment type="similarity">
    <text evidence="1">Belongs to the glycosyl hydrolase 16 family.</text>
</comment>
<feature type="domain" description="GH16" evidence="3">
    <location>
        <begin position="17"/>
        <end position="284"/>
    </location>
</feature>
<dbReference type="InterPro" id="IPR013320">
    <property type="entry name" value="ConA-like_dom_sf"/>
</dbReference>
<evidence type="ECO:0000256" key="2">
    <source>
        <dbReference type="SAM" id="SignalP"/>
    </source>
</evidence>
<feature type="signal peptide" evidence="2">
    <location>
        <begin position="1"/>
        <end position="19"/>
    </location>
</feature>